<dbReference type="EC" id="1.1.1.300" evidence="3"/>
<dbReference type="STRING" id="30522.A0A4W2ESW2"/>
<keyword evidence="5" id="KW-0560">Oxidoreductase</keyword>
<dbReference type="FunFam" id="3.40.50.720:FF:000145">
    <property type="entry name" value="Retinol dehydrogenase 12"/>
    <property type="match status" value="1"/>
</dbReference>
<protein>
    <recommendedName>
        <fullName evidence="3">NADP-retinol dehydrogenase</fullName>
        <ecNumber evidence="3">1.1.1.300</ecNumber>
    </recommendedName>
</protein>
<dbReference type="InterPro" id="IPR002347">
    <property type="entry name" value="SDR_fam"/>
</dbReference>
<evidence type="ECO:0000256" key="7">
    <source>
        <dbReference type="ARBA" id="ARBA00050568"/>
    </source>
</evidence>
<comment type="similarity">
    <text evidence="2 8">Belongs to the short-chain dehydrogenases/reductases (SDR) family.</text>
</comment>
<evidence type="ECO:0000313" key="10">
    <source>
        <dbReference type="Proteomes" id="UP000314981"/>
    </source>
</evidence>
<evidence type="ECO:0000313" key="9">
    <source>
        <dbReference type="Ensembl" id="ENSBIXP00000039880.1"/>
    </source>
</evidence>
<accession>A0A4W2ESW2</accession>
<dbReference type="PANTHER" id="PTHR43157:SF70">
    <property type="entry name" value="RETINOL DEHYDROGENASE 11"/>
    <property type="match status" value="1"/>
</dbReference>
<dbReference type="Pfam" id="PF00106">
    <property type="entry name" value="adh_short"/>
    <property type="match status" value="1"/>
</dbReference>
<evidence type="ECO:0000256" key="1">
    <source>
        <dbReference type="ARBA" id="ARBA00004891"/>
    </source>
</evidence>
<dbReference type="Proteomes" id="UP000314981">
    <property type="component" value="Chromosome 10"/>
</dbReference>
<evidence type="ECO:0000256" key="8">
    <source>
        <dbReference type="RuleBase" id="RU000363"/>
    </source>
</evidence>
<evidence type="ECO:0000256" key="3">
    <source>
        <dbReference type="ARBA" id="ARBA00012852"/>
    </source>
</evidence>
<evidence type="ECO:0000256" key="5">
    <source>
        <dbReference type="ARBA" id="ARBA00023002"/>
    </source>
</evidence>
<dbReference type="Gene3D" id="3.40.50.720">
    <property type="entry name" value="NAD(P)-binding Rossmann-like Domain"/>
    <property type="match status" value="1"/>
</dbReference>
<reference evidence="9 10" key="1">
    <citation type="submission" date="2018-11" db="EMBL/GenBank/DDBJ databases">
        <title>Haplotype-resolved cattle genomes.</title>
        <authorList>
            <person name="Low W.Y."/>
            <person name="Tearle R."/>
            <person name="Bickhart D.M."/>
            <person name="Rosen B.D."/>
            <person name="Koren S."/>
            <person name="Rhie A."/>
            <person name="Hiendleder S."/>
            <person name="Phillippy A.M."/>
            <person name="Smith T.P.L."/>
            <person name="Williams J.L."/>
        </authorList>
    </citation>
    <scope>NUCLEOTIDE SEQUENCE [LARGE SCALE GENOMIC DNA]</scope>
</reference>
<dbReference type="PRINTS" id="PR00080">
    <property type="entry name" value="SDRFAMILY"/>
</dbReference>
<dbReference type="GO" id="GO:0052650">
    <property type="term" value="F:all-trans-retinol dehydrogenase (NADP+) activity"/>
    <property type="evidence" value="ECO:0007669"/>
    <property type="project" value="UniProtKB-EC"/>
</dbReference>
<keyword evidence="10" id="KW-1185">Reference proteome</keyword>
<evidence type="ECO:0000256" key="6">
    <source>
        <dbReference type="ARBA" id="ARBA00023098"/>
    </source>
</evidence>
<organism evidence="9 10">
    <name type="scientific">Bos indicus x Bos taurus</name>
    <name type="common">Hybrid cattle</name>
    <dbReference type="NCBI Taxonomy" id="30522"/>
    <lineage>
        <taxon>Eukaryota</taxon>
        <taxon>Metazoa</taxon>
        <taxon>Chordata</taxon>
        <taxon>Craniata</taxon>
        <taxon>Vertebrata</taxon>
        <taxon>Euteleostomi</taxon>
        <taxon>Mammalia</taxon>
        <taxon>Eutheria</taxon>
        <taxon>Laurasiatheria</taxon>
        <taxon>Artiodactyla</taxon>
        <taxon>Ruminantia</taxon>
        <taxon>Pecora</taxon>
        <taxon>Bovidae</taxon>
        <taxon>Bovinae</taxon>
        <taxon>Bos</taxon>
    </lineage>
</organism>
<dbReference type="InterPro" id="IPR036291">
    <property type="entry name" value="NAD(P)-bd_dom_sf"/>
</dbReference>
<keyword evidence="4" id="KW-0521">NADP</keyword>
<reference evidence="9" key="3">
    <citation type="submission" date="2025-09" db="UniProtKB">
        <authorList>
            <consortium name="Ensembl"/>
        </authorList>
    </citation>
    <scope>IDENTIFICATION</scope>
</reference>
<dbReference type="SUPFAM" id="SSF51735">
    <property type="entry name" value="NAD(P)-binding Rossmann-fold domains"/>
    <property type="match status" value="1"/>
</dbReference>
<reference evidence="9" key="2">
    <citation type="submission" date="2025-08" db="UniProtKB">
        <authorList>
            <consortium name="Ensembl"/>
        </authorList>
    </citation>
    <scope>IDENTIFICATION</scope>
</reference>
<sequence length="459" mass="50669">MVPKVLDPSRLGSPCVSGARFSFSPSLGIRSAHAELRTTFPRRLYSPGFRSLPGRVLEARQQSASTVGATRCGCGSRTCLRARWLGFCSCSSFSPFSCTSLHPKSGEGTAGLRSSWVLVEEKRNGRGKTERGGLSEEKDTRWKMLSSGVCTSTIQLPGKVAVVTGANAGIGKETAKELARRGARVYLACRDVQNGELVAREIQMMTGNQQVLVRKLDLADTKSIRAFAKRFLEEEKHLHILINNAGVMMCPYSKTADGFEMHMGVNHLGHFLLTHLLLEKLEESAPSRVVNVSSLAHLLGRIHFHNLQGEKFYQSGLAYCHSKLANILFTQELARRLKASGSGVTVYSVHPGTVNSELVRHSALMRWIWWIFSFFIKTPQQGAQTSLYCALTEGLEVLSGNHFSDCHVAWVSAQARNETVARRLWDVSCDLLGIPVDWLMMAAGPKRSLKQTTQHTLPK</sequence>
<evidence type="ECO:0000256" key="4">
    <source>
        <dbReference type="ARBA" id="ARBA00022857"/>
    </source>
</evidence>
<dbReference type="Ensembl" id="ENSBIXT00000034773.1">
    <property type="protein sequence ID" value="ENSBIXP00000039880.1"/>
    <property type="gene ID" value="ENSBIXG00000023887.1"/>
</dbReference>
<dbReference type="PANTHER" id="PTHR43157">
    <property type="entry name" value="PHOSPHATIDYLINOSITOL-GLYCAN BIOSYNTHESIS CLASS F PROTEIN-RELATED"/>
    <property type="match status" value="1"/>
</dbReference>
<dbReference type="PRINTS" id="PR00081">
    <property type="entry name" value="GDHRDH"/>
</dbReference>
<evidence type="ECO:0000256" key="2">
    <source>
        <dbReference type="ARBA" id="ARBA00006484"/>
    </source>
</evidence>
<keyword evidence="6" id="KW-0443">Lipid metabolism</keyword>
<dbReference type="OMA" id="APHIRRY"/>
<comment type="pathway">
    <text evidence="1">Cofactor metabolism; retinol metabolism.</text>
</comment>
<dbReference type="AlphaFoldDB" id="A0A4W2ESW2"/>
<proteinExistence type="inferred from homology"/>
<name>A0A4W2ESW2_BOBOX</name>
<comment type="catalytic activity">
    <reaction evidence="7">
        <text>all-trans-retinol + NADP(+) = all-trans-retinal + NADPH + H(+)</text>
        <dbReference type="Rhea" id="RHEA:25033"/>
        <dbReference type="ChEBI" id="CHEBI:15378"/>
        <dbReference type="ChEBI" id="CHEBI:17336"/>
        <dbReference type="ChEBI" id="CHEBI:17898"/>
        <dbReference type="ChEBI" id="CHEBI:57783"/>
        <dbReference type="ChEBI" id="CHEBI:58349"/>
        <dbReference type="EC" id="1.1.1.300"/>
    </reaction>
</comment>